<dbReference type="GO" id="GO:0008234">
    <property type="term" value="F:cysteine-type peptidase activity"/>
    <property type="evidence" value="ECO:0007669"/>
    <property type="project" value="InterPro"/>
</dbReference>
<feature type="region of interest" description="Disordered" evidence="10">
    <location>
        <begin position="426"/>
        <end position="459"/>
    </location>
</feature>
<dbReference type="EnsemblPlants" id="EMT01449">
    <property type="protein sequence ID" value="EMT01449"/>
    <property type="gene ID" value="F775_08524"/>
</dbReference>
<keyword evidence="3" id="KW-0645">Protease</keyword>
<dbReference type="AlphaFoldDB" id="N1QRF5"/>
<dbReference type="InterPro" id="IPR044810">
    <property type="entry name" value="WRKY_plant"/>
</dbReference>
<accession>N1QRF5</accession>
<evidence type="ECO:0000256" key="6">
    <source>
        <dbReference type="ARBA" id="ARBA00023015"/>
    </source>
</evidence>
<keyword evidence="7" id="KW-0238">DNA-binding</keyword>
<keyword evidence="6" id="KW-0805">Transcription regulation</keyword>
<evidence type="ECO:0000256" key="8">
    <source>
        <dbReference type="ARBA" id="ARBA00023163"/>
    </source>
</evidence>
<dbReference type="Pfam" id="PF02902">
    <property type="entry name" value="Peptidase_C48"/>
    <property type="match status" value="1"/>
</dbReference>
<evidence type="ECO:0000256" key="7">
    <source>
        <dbReference type="ARBA" id="ARBA00023125"/>
    </source>
</evidence>
<evidence type="ECO:0000259" key="11">
    <source>
        <dbReference type="PROSITE" id="PS50600"/>
    </source>
</evidence>
<protein>
    <submittedName>
        <fullName evidence="13">WRKY transcription factor 44</fullName>
    </submittedName>
</protein>
<keyword evidence="4" id="KW-0677">Repeat</keyword>
<organism evidence="13">
    <name type="scientific">Aegilops tauschii</name>
    <name type="common">Tausch's goatgrass</name>
    <name type="synonym">Aegilops squarrosa</name>
    <dbReference type="NCBI Taxonomy" id="37682"/>
    <lineage>
        <taxon>Eukaryota</taxon>
        <taxon>Viridiplantae</taxon>
        <taxon>Streptophyta</taxon>
        <taxon>Embryophyta</taxon>
        <taxon>Tracheophyta</taxon>
        <taxon>Spermatophyta</taxon>
        <taxon>Magnoliopsida</taxon>
        <taxon>Liliopsida</taxon>
        <taxon>Poales</taxon>
        <taxon>Poaceae</taxon>
        <taxon>BOP clade</taxon>
        <taxon>Pooideae</taxon>
        <taxon>Triticodae</taxon>
        <taxon>Triticeae</taxon>
        <taxon>Triticinae</taxon>
        <taxon>Aegilops</taxon>
    </lineage>
</organism>
<dbReference type="ExpressionAtlas" id="N1QRF5">
    <property type="expression patterns" value="baseline"/>
</dbReference>
<dbReference type="Gene3D" id="3.40.395.10">
    <property type="entry name" value="Adenoviral Proteinase, Chain A"/>
    <property type="match status" value="1"/>
</dbReference>
<dbReference type="SMART" id="SM00774">
    <property type="entry name" value="WRKY"/>
    <property type="match status" value="2"/>
</dbReference>
<comment type="subcellular location">
    <subcellularLocation>
        <location evidence="1">Nucleus</location>
    </subcellularLocation>
</comment>
<dbReference type="Gene3D" id="2.20.25.80">
    <property type="entry name" value="WRKY domain"/>
    <property type="match status" value="2"/>
</dbReference>
<evidence type="ECO:0000313" key="13">
    <source>
        <dbReference type="EnsemblPlants" id="EMT01449"/>
    </source>
</evidence>
<feature type="domain" description="WRKY" evidence="12">
    <location>
        <begin position="534"/>
        <end position="588"/>
    </location>
</feature>
<feature type="region of interest" description="Disordered" evidence="10">
    <location>
        <begin position="500"/>
        <end position="527"/>
    </location>
</feature>
<evidence type="ECO:0000256" key="2">
    <source>
        <dbReference type="ARBA" id="ARBA00005234"/>
    </source>
</evidence>
<dbReference type="GO" id="GO:0003700">
    <property type="term" value="F:DNA-binding transcription factor activity"/>
    <property type="evidence" value="ECO:0007669"/>
    <property type="project" value="InterPro"/>
</dbReference>
<keyword evidence="8" id="KW-0804">Transcription</keyword>
<feature type="domain" description="Ubiquitin-like protease family profile" evidence="11">
    <location>
        <begin position="1"/>
        <end position="173"/>
    </location>
</feature>
<dbReference type="PROSITE" id="PS50600">
    <property type="entry name" value="ULP_PROTEASE"/>
    <property type="match status" value="1"/>
</dbReference>
<dbReference type="PANTHER" id="PTHR31221">
    <property type="entry name" value="WRKY TRANSCRIPTION FACTOR PROTEIN 1-RELATED"/>
    <property type="match status" value="1"/>
</dbReference>
<reference evidence="13" key="1">
    <citation type="submission" date="2015-06" db="UniProtKB">
        <authorList>
            <consortium name="EnsemblPlants"/>
        </authorList>
    </citation>
    <scope>IDENTIFICATION</scope>
</reference>
<dbReference type="Pfam" id="PF03106">
    <property type="entry name" value="WRKY"/>
    <property type="match status" value="2"/>
</dbReference>
<keyword evidence="5" id="KW-0378">Hydrolase</keyword>
<evidence type="ECO:0000256" key="10">
    <source>
        <dbReference type="SAM" id="MobiDB-lite"/>
    </source>
</evidence>
<dbReference type="GO" id="GO:0043565">
    <property type="term" value="F:sequence-specific DNA binding"/>
    <property type="evidence" value="ECO:0007669"/>
    <property type="project" value="InterPro"/>
</dbReference>
<dbReference type="FunFam" id="2.20.25.80:FF:000006">
    <property type="entry name" value="WRKY transcription factor"/>
    <property type="match status" value="1"/>
</dbReference>
<comment type="similarity">
    <text evidence="2">Belongs to the peptidase C48 family.</text>
</comment>
<dbReference type="InterPro" id="IPR003653">
    <property type="entry name" value="Peptidase_C48_C"/>
</dbReference>
<proteinExistence type="inferred from homology"/>
<keyword evidence="9" id="KW-0539">Nucleus</keyword>
<dbReference type="InterPro" id="IPR036576">
    <property type="entry name" value="WRKY_dom_sf"/>
</dbReference>
<evidence type="ECO:0000256" key="4">
    <source>
        <dbReference type="ARBA" id="ARBA00022737"/>
    </source>
</evidence>
<feature type="domain" description="WRKY" evidence="12">
    <location>
        <begin position="368"/>
        <end position="432"/>
    </location>
</feature>
<evidence type="ECO:0000256" key="3">
    <source>
        <dbReference type="ARBA" id="ARBA00022670"/>
    </source>
</evidence>
<name>N1QRF5_AEGTA</name>
<dbReference type="GO" id="GO:0005634">
    <property type="term" value="C:nucleus"/>
    <property type="evidence" value="ECO:0007669"/>
    <property type="project" value="UniProtKB-SubCell"/>
</dbReference>
<dbReference type="PROSITE" id="PS50811">
    <property type="entry name" value="WRKY"/>
    <property type="match status" value="2"/>
</dbReference>
<dbReference type="InterPro" id="IPR038765">
    <property type="entry name" value="Papain-like_cys_pep_sf"/>
</dbReference>
<evidence type="ECO:0000256" key="5">
    <source>
        <dbReference type="ARBA" id="ARBA00022801"/>
    </source>
</evidence>
<dbReference type="InterPro" id="IPR003657">
    <property type="entry name" value="WRKY_dom"/>
</dbReference>
<evidence type="ECO:0000259" key="12">
    <source>
        <dbReference type="PROSITE" id="PS50811"/>
    </source>
</evidence>
<sequence length="592" mass="64758">MRPAGAASASTAGEDGNERVLSYGDVVLLRSDLSILRGDDDGDLLLLPPSIPYLLSNLPDPDSVAAVAEPLRLASRSLVLLPVNDNPDASVAEGGSHWTLLVLDATNGASRPRFVHHDSLGVLNSDAARQLAAVLRPLLPGAANGAPLVEGPTPMQANGHDCGVYVIALARAICNWWRDRRGQQQEGGADWFDTVRKEVDAESVKAMRAELLHLIARLIQDKEDEKKNKAVVVFPYRQEYMFQIYDTLQSETCRHKWKMQSQEKITPVKPVASRPFSSFTSFSKLLKDFTATGSAKITSPGETVIVRRPKATRFAPPPSDLSAGVAASMLQDAGLDTTREKMVIDPEQVVSCDQMTAFHDINKPIHSVKNRLSYDGYNWRKYGQKQVKGSEFPRSYYKCTHPTCPVKRKVETTVDGQIAEIVYNGEHNHPQPHPPKKPVSSASTEVVVPDAHGNNDAGAESQLGECNLALVSDPVAAAFKSSCDYVDEFGNTGPVYHCNTSPKEKQSSIANGLPSSGEAAPAFQPPTECRSSGDAAFRWRKYGQKAVNGNSFPRSYYRCSTARCNARKFVERSSDNSLVTTYEGKHNHVQLR</sequence>
<dbReference type="PANTHER" id="PTHR31221:SF360">
    <property type="entry name" value="WRKY DOMAIN-CONTAINING PROTEIN"/>
    <property type="match status" value="1"/>
</dbReference>
<evidence type="ECO:0000256" key="9">
    <source>
        <dbReference type="ARBA" id="ARBA00023242"/>
    </source>
</evidence>
<dbReference type="GO" id="GO:0006508">
    <property type="term" value="P:proteolysis"/>
    <property type="evidence" value="ECO:0007669"/>
    <property type="project" value="UniProtKB-KW"/>
</dbReference>
<dbReference type="SUPFAM" id="SSF54001">
    <property type="entry name" value="Cysteine proteinases"/>
    <property type="match status" value="1"/>
</dbReference>
<evidence type="ECO:0000256" key="1">
    <source>
        <dbReference type="ARBA" id="ARBA00004123"/>
    </source>
</evidence>
<dbReference type="SUPFAM" id="SSF118290">
    <property type="entry name" value="WRKY DNA-binding domain"/>
    <property type="match status" value="2"/>
</dbReference>